<gene>
    <name evidence="1" type="ORF">C2E20_8877</name>
</gene>
<dbReference type="Proteomes" id="UP000239649">
    <property type="component" value="Unassembled WGS sequence"/>
</dbReference>
<proteinExistence type="predicted"/>
<evidence type="ECO:0000313" key="2">
    <source>
        <dbReference type="Proteomes" id="UP000239649"/>
    </source>
</evidence>
<name>A0A2P6V032_9CHLO</name>
<accession>A0A2P6V032</accession>
<organism evidence="1 2">
    <name type="scientific">Micractinium conductrix</name>
    <dbReference type="NCBI Taxonomy" id="554055"/>
    <lineage>
        <taxon>Eukaryota</taxon>
        <taxon>Viridiplantae</taxon>
        <taxon>Chlorophyta</taxon>
        <taxon>core chlorophytes</taxon>
        <taxon>Trebouxiophyceae</taxon>
        <taxon>Chlorellales</taxon>
        <taxon>Chlorellaceae</taxon>
        <taxon>Chlorella clade</taxon>
        <taxon>Micractinium</taxon>
    </lineage>
</organism>
<dbReference type="AlphaFoldDB" id="A0A2P6V032"/>
<sequence length="352" mass="37432">MAPKPTPSSQCNRILTVIEKATEFAKDFPNSRVALVAFSHFYTGGSRACVASEFYGFGGAPEKEELLRIMQQKAAEAEGRQLEHRIGTAARAAGITAEHLPAIRHVLSRGVEAGILTEREAIALDMEVIQGQKLPPYTAKASVYAGGARVFGIATTAATEAEEAGRLDDEAMSPQRPAAMRAAGTAAAQVTPLDVRLEQEGAAAPGSHEAGDEVDVSAMQDGRAVVLAPRVSKRGRAINRNTTFDDYAVGCELEQAGEQQQKKKAKLDLTPEQVAACNALAENAHCDACPPGSAHAKKAKKNEPGWADVALKAVLVKLPQLEGKITAAYISINSSKWREGWRGMLARHAGIM</sequence>
<protein>
    <submittedName>
        <fullName evidence="1">Uncharacterized protein</fullName>
    </submittedName>
</protein>
<comment type="caution">
    <text evidence="1">The sequence shown here is derived from an EMBL/GenBank/DDBJ whole genome shotgun (WGS) entry which is preliminary data.</text>
</comment>
<evidence type="ECO:0000313" key="1">
    <source>
        <dbReference type="EMBL" id="PSC67452.1"/>
    </source>
</evidence>
<keyword evidence="2" id="KW-1185">Reference proteome</keyword>
<reference evidence="1 2" key="1">
    <citation type="journal article" date="2018" name="Plant J.">
        <title>Genome sequences of Chlorella sorokiniana UTEX 1602 and Micractinium conductrix SAG 241.80: implications to maltose excretion by a green alga.</title>
        <authorList>
            <person name="Arriola M.B."/>
            <person name="Velmurugan N."/>
            <person name="Zhang Y."/>
            <person name="Plunkett M.H."/>
            <person name="Hondzo H."/>
            <person name="Barney B.M."/>
        </authorList>
    </citation>
    <scope>NUCLEOTIDE SEQUENCE [LARGE SCALE GENOMIC DNA]</scope>
    <source>
        <strain evidence="1 2">SAG 241.80</strain>
    </source>
</reference>
<dbReference type="EMBL" id="LHPF02000058">
    <property type="protein sequence ID" value="PSC67452.1"/>
    <property type="molecule type" value="Genomic_DNA"/>
</dbReference>